<accession>A0A1T4LVL9</accession>
<evidence type="ECO:0000313" key="2">
    <source>
        <dbReference type="Proteomes" id="UP000190389"/>
    </source>
</evidence>
<dbReference type="AlphaFoldDB" id="A0A1T4LVL9"/>
<dbReference type="EMBL" id="FUXF01000021">
    <property type="protein sequence ID" value="SJZ58548.1"/>
    <property type="molecule type" value="Genomic_DNA"/>
</dbReference>
<keyword evidence="2" id="KW-1185">Reference proteome</keyword>
<reference evidence="2" key="1">
    <citation type="submission" date="2017-02" db="EMBL/GenBank/DDBJ databases">
        <authorList>
            <person name="Varghese N."/>
            <person name="Submissions S."/>
        </authorList>
    </citation>
    <scope>NUCLEOTIDE SEQUENCE [LARGE SCALE GENOMIC DNA]</scope>
    <source>
        <strain evidence="2">ATCC 27862</strain>
    </source>
</reference>
<sequence>MNNHIKEDNNKFYSYKYTTDSISTYNQFIDNIILNSTYWVLKGYLKYIDENKILATNIDIKSIAYIIVTIIVQYASELCENKLINDDDSLKDEELEIEISKLIKFLLDNNRSEYIRLTRFVEHDNKNQISIDYLWAHRKRNNISSINDINASLLNSLFNHTLLESSYFKSHNLRFKWNIDSNLDNLYKLLNCVSYKAYKELSYWLLVSKKSVHDFDIEIYINNNDNDINNTEEKKHDIPIINIIKLHKQNKITNIDNNLIFDSDTDRLYVFNNINKLNSFISSLSENIFYIYLYQLSVDDKYNTYWVLNLSKYFRDEYYTYILGNENIVGQFRSTFKIKLNQLLNYIHFKVTETLIDVKDYGIFQIYDSEMKLLINDVSLINNIDGNINNNLFRFHDCDTLESTNINGNLFGVRISETNQEYEDLFLHEEFKDITVQFLKIYIFDYSEESLFFDASDNDEIIIFITVPVRLINEQISVTNSWDNINFNYLGVEIRFSLVKTSYFLHNVHIKNLYINNLNSSMNANEFTIINLHENLGFIYENGADIKSTNNFFIVLSQNESRNHNRFKEQETLIANKILFLSEPEFLQHFELWYISKYLKRDIDEIQELLQKFISMFQSAKSNRLFDDDITWLTERIKQTFGHIIERKGYSINNKEIDIKMPFWSYIYDIDRIYKEKKDEYNFIDIDDTKYFLSIFNHIFIDYGLMLNFDKYNNVHESSLNEKLFSFIYSEILFESVKSCYNKKYVFFTFT</sequence>
<protein>
    <submittedName>
        <fullName evidence="1">Uncharacterized protein</fullName>
    </submittedName>
</protein>
<evidence type="ECO:0000313" key="1">
    <source>
        <dbReference type="EMBL" id="SJZ58548.1"/>
    </source>
</evidence>
<gene>
    <name evidence="1" type="ORF">SAMN02745154_00549</name>
</gene>
<proteinExistence type="predicted"/>
<dbReference type="STRING" id="171291.SAMN02745154_00549"/>
<dbReference type="RefSeq" id="WP_078747263.1">
    <property type="nucleotide sequence ID" value="NZ_CP137850.1"/>
</dbReference>
<name>A0A1T4LVL9_9BACT</name>
<dbReference type="Proteomes" id="UP000190389">
    <property type="component" value="Unassembled WGS sequence"/>
</dbReference>
<organism evidence="1 2">
    <name type="scientific">Mycoplasmopsis verecunda</name>
    <dbReference type="NCBI Taxonomy" id="171291"/>
    <lineage>
        <taxon>Bacteria</taxon>
        <taxon>Bacillati</taxon>
        <taxon>Mycoplasmatota</taxon>
        <taxon>Mycoplasmoidales</taxon>
        <taxon>Metamycoplasmataceae</taxon>
        <taxon>Mycoplasmopsis</taxon>
    </lineage>
</organism>